<dbReference type="EC" id="2.4.2.14" evidence="7"/>
<comment type="catalytic activity">
    <reaction evidence="7 8">
        <text>5-phospho-beta-D-ribosylamine + L-glutamate + diphosphate = 5-phospho-alpha-D-ribose 1-diphosphate + L-glutamine + H2O</text>
        <dbReference type="Rhea" id="RHEA:14905"/>
        <dbReference type="ChEBI" id="CHEBI:15377"/>
        <dbReference type="ChEBI" id="CHEBI:29985"/>
        <dbReference type="ChEBI" id="CHEBI:33019"/>
        <dbReference type="ChEBI" id="CHEBI:58017"/>
        <dbReference type="ChEBI" id="CHEBI:58359"/>
        <dbReference type="ChEBI" id="CHEBI:58681"/>
        <dbReference type="EC" id="2.4.2.14"/>
    </reaction>
</comment>
<sequence length="491" mass="54040">MCGIIGIVGKSDVAAALYDGLTVLQHRGQDAAGIATVDGPRLRLHKGNGLVRDVFTPPEMSRLTGSAGIGHCRYPTAGAESADEAQPFYVNSPYGIALGHNGNLTNAEEIRQQLFAQDRRHINTSSDSEVLLNVFAHELAIQDRLDVTRDQVFKAVAGVHSRCRGGYAVVALVLGHGLVAFRDPHGIRPLVLGQRWTAQGMEYAVASESVALDILGFELLREVRPGEAVLIGYDGSLHTRQCAEAMPAPCIFEYVYLARPDSIIEGISVYQARVRMGERLAERILQLRPDHDIDVVMPIPDTARSAALVLAARLDVPFREGFVKNRYIGRTFIMPGQGERAKSVRRKLNAITQEFKDKVVLLVDDSIVRGTTSRQIIQMARDAGAKKVYFASAAPPVRYQNVYGIDMPSSQELIAHGRTKKQVQTLLGCDWLVYQKLGDLVDAVRGERADLPRFDTSCFNGEYVTGVETNYLRELELSRSDEAKEARRLSG</sequence>
<dbReference type="PANTHER" id="PTHR11907">
    <property type="entry name" value="AMIDOPHOSPHORIBOSYLTRANSFERASE"/>
    <property type="match status" value="1"/>
</dbReference>
<dbReference type="GO" id="GO:0000287">
    <property type="term" value="F:magnesium ion binding"/>
    <property type="evidence" value="ECO:0007669"/>
    <property type="project" value="UniProtKB-UniRule"/>
</dbReference>
<keyword evidence="4 7" id="KW-0808">Transferase</keyword>
<dbReference type="InterPro" id="IPR000836">
    <property type="entry name" value="PRTase_dom"/>
</dbReference>
<feature type="binding site" evidence="7 10">
    <location>
        <position position="365"/>
    </location>
    <ligand>
        <name>Mg(2+)</name>
        <dbReference type="ChEBI" id="CHEBI:18420"/>
    </ligand>
</feature>
<dbReference type="PROSITE" id="PS51278">
    <property type="entry name" value="GATASE_TYPE_2"/>
    <property type="match status" value="1"/>
</dbReference>
<dbReference type="HAMAP" id="MF_01931">
    <property type="entry name" value="PurF"/>
    <property type="match status" value="1"/>
</dbReference>
<evidence type="ECO:0000256" key="7">
    <source>
        <dbReference type="HAMAP-Rule" id="MF_01931"/>
    </source>
</evidence>
<evidence type="ECO:0000256" key="6">
    <source>
        <dbReference type="ARBA" id="ARBA00022962"/>
    </source>
</evidence>
<comment type="function">
    <text evidence="7">Catalyzes the formation of phosphoribosylamine from phosphoribosylpyrophosphate (PRPP) and glutamine.</text>
</comment>
<dbReference type="PIRSF" id="PIRSF000485">
    <property type="entry name" value="Amd_phspho_trans"/>
    <property type="match status" value="1"/>
</dbReference>
<feature type="domain" description="Glutamine amidotransferase type-2" evidence="11">
    <location>
        <begin position="2"/>
        <end position="234"/>
    </location>
</feature>
<evidence type="ECO:0000256" key="4">
    <source>
        <dbReference type="ARBA" id="ARBA00022679"/>
    </source>
</evidence>
<dbReference type="Proteomes" id="UP000294599">
    <property type="component" value="Unassembled WGS sequence"/>
</dbReference>
<comment type="caution">
    <text evidence="12">The sequence shown here is derived from an EMBL/GenBank/DDBJ whole genome shotgun (WGS) entry which is preliminary data.</text>
</comment>
<comment type="caution">
    <text evidence="7">Lacks conserved residue(s) required for the propagation of feature annotation.</text>
</comment>
<comment type="pathway">
    <text evidence="1 7 8">Purine metabolism; IMP biosynthesis via de novo pathway; N(1)-(5-phospho-D-ribosyl)glycinamide from 5-phospho-alpha-D-ribose 1-diphosphate: step 1/2.</text>
</comment>
<evidence type="ECO:0000256" key="5">
    <source>
        <dbReference type="ARBA" id="ARBA00022755"/>
    </source>
</evidence>
<keyword evidence="3 7" id="KW-0328">Glycosyltransferase</keyword>
<keyword evidence="13" id="KW-1185">Reference proteome</keyword>
<accession>A0A4R3LDH1</accession>
<evidence type="ECO:0000313" key="13">
    <source>
        <dbReference type="Proteomes" id="UP000294599"/>
    </source>
</evidence>
<dbReference type="CDD" id="cd00715">
    <property type="entry name" value="GPATase_N"/>
    <property type="match status" value="1"/>
</dbReference>
<dbReference type="InterPro" id="IPR029055">
    <property type="entry name" value="Ntn_hydrolases_N"/>
</dbReference>
<dbReference type="UniPathway" id="UPA00074">
    <property type="reaction ID" value="UER00124"/>
</dbReference>
<dbReference type="Gene3D" id="3.40.50.2020">
    <property type="match status" value="1"/>
</dbReference>
<evidence type="ECO:0000256" key="3">
    <source>
        <dbReference type="ARBA" id="ARBA00022676"/>
    </source>
</evidence>
<dbReference type="AlphaFoldDB" id="A0A4R3LDH1"/>
<keyword evidence="5 7" id="KW-0658">Purine biosynthesis</keyword>
<dbReference type="Pfam" id="PF13522">
    <property type="entry name" value="GATase_6"/>
    <property type="match status" value="1"/>
</dbReference>
<evidence type="ECO:0000259" key="11">
    <source>
        <dbReference type="PROSITE" id="PS51278"/>
    </source>
</evidence>
<evidence type="ECO:0000256" key="2">
    <source>
        <dbReference type="ARBA" id="ARBA00010138"/>
    </source>
</evidence>
<dbReference type="InterPro" id="IPR017932">
    <property type="entry name" value="GATase_2_dom"/>
</dbReference>
<proteinExistence type="inferred from homology"/>
<dbReference type="SUPFAM" id="SSF53271">
    <property type="entry name" value="PRTase-like"/>
    <property type="match status" value="1"/>
</dbReference>
<gene>
    <name evidence="7" type="primary">purF</name>
    <name evidence="12" type="ORF">EDC25_11371</name>
</gene>
<dbReference type="Pfam" id="PF00156">
    <property type="entry name" value="Pribosyltran"/>
    <property type="match status" value="1"/>
</dbReference>
<reference evidence="12 13" key="1">
    <citation type="submission" date="2019-03" db="EMBL/GenBank/DDBJ databases">
        <title>Genomic Encyclopedia of Type Strains, Phase IV (KMG-IV): sequencing the most valuable type-strain genomes for metagenomic binning, comparative biology and taxonomic classification.</title>
        <authorList>
            <person name="Goeker M."/>
        </authorList>
    </citation>
    <scope>NUCLEOTIDE SEQUENCE [LARGE SCALE GENOMIC DNA]</scope>
    <source>
        <strain evidence="12 13">DSM 21944</strain>
    </source>
</reference>
<dbReference type="GO" id="GO:0004044">
    <property type="term" value="F:amidophosphoribosyltransferase activity"/>
    <property type="evidence" value="ECO:0007669"/>
    <property type="project" value="UniProtKB-UniRule"/>
</dbReference>
<dbReference type="RefSeq" id="WP_123521067.1">
    <property type="nucleotide sequence ID" value="NZ_JBHLWF010000085.1"/>
</dbReference>
<organism evidence="12 13">
    <name type="scientific">Pseudofulvimonas gallinarii</name>
    <dbReference type="NCBI Taxonomy" id="634155"/>
    <lineage>
        <taxon>Bacteria</taxon>
        <taxon>Pseudomonadati</taxon>
        <taxon>Pseudomonadota</taxon>
        <taxon>Gammaproteobacteria</taxon>
        <taxon>Lysobacterales</taxon>
        <taxon>Rhodanobacteraceae</taxon>
        <taxon>Pseudofulvimonas</taxon>
    </lineage>
</organism>
<dbReference type="NCBIfam" id="TIGR01134">
    <property type="entry name" value="purF"/>
    <property type="match status" value="1"/>
</dbReference>
<dbReference type="Gene3D" id="3.60.20.10">
    <property type="entry name" value="Glutamine Phosphoribosylpyrophosphate, subunit 1, domain 1"/>
    <property type="match status" value="1"/>
</dbReference>
<dbReference type="CDD" id="cd06223">
    <property type="entry name" value="PRTases_typeI"/>
    <property type="match status" value="1"/>
</dbReference>
<dbReference type="GO" id="GO:0009113">
    <property type="term" value="P:purine nucleobase biosynthetic process"/>
    <property type="evidence" value="ECO:0007669"/>
    <property type="project" value="UniProtKB-UniRule"/>
</dbReference>
<evidence type="ECO:0000256" key="10">
    <source>
        <dbReference type="PIRSR" id="PIRSR000485-2"/>
    </source>
</evidence>
<dbReference type="OrthoDB" id="9801213at2"/>
<name>A0A4R3LDH1_9GAMM</name>
<dbReference type="InterPro" id="IPR005854">
    <property type="entry name" value="PurF"/>
</dbReference>
<feature type="active site" description="Nucleophile" evidence="7 9">
    <location>
        <position position="2"/>
    </location>
</feature>
<evidence type="ECO:0000256" key="9">
    <source>
        <dbReference type="PIRSR" id="PIRSR000485-1"/>
    </source>
</evidence>
<comment type="similarity">
    <text evidence="2 7 8">In the C-terminal section; belongs to the purine/pyrimidine phosphoribosyltransferase family.</text>
</comment>
<feature type="binding site" evidence="7 10">
    <location>
        <position position="364"/>
    </location>
    <ligand>
        <name>Mg(2+)</name>
        <dbReference type="ChEBI" id="CHEBI:18420"/>
    </ligand>
</feature>
<dbReference type="InterPro" id="IPR035584">
    <property type="entry name" value="PurF_N"/>
</dbReference>
<keyword evidence="7 10" id="KW-0479">Metal-binding</keyword>
<feature type="binding site" evidence="7 10">
    <location>
        <position position="302"/>
    </location>
    <ligand>
        <name>Mg(2+)</name>
        <dbReference type="ChEBI" id="CHEBI:18420"/>
    </ligand>
</feature>
<keyword evidence="6 7" id="KW-0315">Glutamine amidotransferase</keyword>
<dbReference type="GO" id="GO:0006189">
    <property type="term" value="P:'de novo' IMP biosynthetic process"/>
    <property type="evidence" value="ECO:0007669"/>
    <property type="project" value="UniProtKB-UniRule"/>
</dbReference>
<dbReference type="InterPro" id="IPR029057">
    <property type="entry name" value="PRTase-like"/>
</dbReference>
<comment type="cofactor">
    <cofactor evidence="7 10">
        <name>Mg(2+)</name>
        <dbReference type="ChEBI" id="CHEBI:18420"/>
    </cofactor>
    <text evidence="7 10">Binds 1 Mg(2+) ion per subunit.</text>
</comment>
<keyword evidence="7 10" id="KW-0460">Magnesium</keyword>
<protein>
    <recommendedName>
        <fullName evidence="7">Amidophosphoribosyltransferase</fullName>
        <shortName evidence="7">ATase</shortName>
        <ecNumber evidence="7">2.4.2.14</ecNumber>
    </recommendedName>
    <alternativeName>
        <fullName evidence="7">Glutamine phosphoribosylpyrophosphate amidotransferase</fullName>
        <shortName evidence="7">GPATase</shortName>
    </alternativeName>
</protein>
<dbReference type="SUPFAM" id="SSF56235">
    <property type="entry name" value="N-terminal nucleophile aminohydrolases (Ntn hydrolases)"/>
    <property type="match status" value="1"/>
</dbReference>
<evidence type="ECO:0000313" key="12">
    <source>
        <dbReference type="EMBL" id="TCS97395.1"/>
    </source>
</evidence>
<evidence type="ECO:0000256" key="8">
    <source>
        <dbReference type="PIRNR" id="PIRNR000485"/>
    </source>
</evidence>
<dbReference type="EMBL" id="SMAF01000013">
    <property type="protein sequence ID" value="TCS97395.1"/>
    <property type="molecule type" value="Genomic_DNA"/>
</dbReference>
<evidence type="ECO:0000256" key="1">
    <source>
        <dbReference type="ARBA" id="ARBA00005209"/>
    </source>
</evidence>